<evidence type="ECO:0000313" key="2">
    <source>
        <dbReference type="Proteomes" id="UP000198935"/>
    </source>
</evidence>
<dbReference type="Proteomes" id="UP000198935">
    <property type="component" value="Unassembled WGS sequence"/>
</dbReference>
<organism evidence="1 2">
    <name type="scientific">Evansella caseinilytica</name>
    <dbReference type="NCBI Taxonomy" id="1503961"/>
    <lineage>
        <taxon>Bacteria</taxon>
        <taxon>Bacillati</taxon>
        <taxon>Bacillota</taxon>
        <taxon>Bacilli</taxon>
        <taxon>Bacillales</taxon>
        <taxon>Bacillaceae</taxon>
        <taxon>Evansella</taxon>
    </lineage>
</organism>
<protein>
    <submittedName>
        <fullName evidence="1">Uncharacterized protein</fullName>
    </submittedName>
</protein>
<gene>
    <name evidence="1" type="ORF">SAMN05421736_101740</name>
</gene>
<sequence>MIPKRRLPKRKNRLVTFSLCCYPTAKMPPLSTAAAARFRALLPFVNQLIVPSSASIALTNILGDSHANVIVRFRPPLEAKFGRRKSLQFGVESFIMDTVGP</sequence>
<keyword evidence="2" id="KW-1185">Reference proteome</keyword>
<reference evidence="2" key="1">
    <citation type="submission" date="2016-10" db="EMBL/GenBank/DDBJ databases">
        <authorList>
            <person name="Varghese N."/>
            <person name="Submissions S."/>
        </authorList>
    </citation>
    <scope>NUCLEOTIDE SEQUENCE [LARGE SCALE GENOMIC DNA]</scope>
    <source>
        <strain evidence="2">SP</strain>
    </source>
</reference>
<name>A0A1H3I903_9BACI</name>
<evidence type="ECO:0000313" key="1">
    <source>
        <dbReference type="EMBL" id="SDY23668.1"/>
    </source>
</evidence>
<dbReference type="AlphaFoldDB" id="A0A1H3I903"/>
<dbReference type="EMBL" id="FNPI01000001">
    <property type="protein sequence ID" value="SDY23668.1"/>
    <property type="molecule type" value="Genomic_DNA"/>
</dbReference>
<accession>A0A1H3I903</accession>
<dbReference type="STRING" id="1503961.SAMN05421736_101740"/>
<proteinExistence type="predicted"/>